<gene>
    <name evidence="4" type="primary">LOC139354214</name>
</gene>
<dbReference type="RefSeq" id="XP_070854565.1">
    <property type="nucleotide sequence ID" value="XM_070998464.1"/>
</dbReference>
<proteinExistence type="predicted"/>
<feature type="region of interest" description="Disordered" evidence="1">
    <location>
        <begin position="138"/>
        <end position="164"/>
    </location>
</feature>
<organism evidence="3 4">
    <name type="scientific">Drosophila suzukii</name>
    <name type="common">Spotted-wing drosophila fruit fly</name>
    <dbReference type="NCBI Taxonomy" id="28584"/>
    <lineage>
        <taxon>Eukaryota</taxon>
        <taxon>Metazoa</taxon>
        <taxon>Ecdysozoa</taxon>
        <taxon>Arthropoda</taxon>
        <taxon>Hexapoda</taxon>
        <taxon>Insecta</taxon>
        <taxon>Pterygota</taxon>
        <taxon>Neoptera</taxon>
        <taxon>Endopterygota</taxon>
        <taxon>Diptera</taxon>
        <taxon>Brachycera</taxon>
        <taxon>Muscomorpha</taxon>
        <taxon>Ephydroidea</taxon>
        <taxon>Drosophilidae</taxon>
        <taxon>Drosophila</taxon>
        <taxon>Sophophora</taxon>
    </lineage>
</organism>
<evidence type="ECO:0000313" key="4">
    <source>
        <dbReference type="RefSeq" id="XP_070854565.1"/>
    </source>
</evidence>
<evidence type="ECO:0000256" key="1">
    <source>
        <dbReference type="SAM" id="MobiDB-lite"/>
    </source>
</evidence>
<dbReference type="InterPro" id="IPR044822">
    <property type="entry name" value="Myb_DNA-bind_4"/>
</dbReference>
<dbReference type="Proteomes" id="UP001652628">
    <property type="component" value="Chromosome 2"/>
</dbReference>
<feature type="compositionally biased region" description="Polar residues" evidence="1">
    <location>
        <begin position="140"/>
        <end position="151"/>
    </location>
</feature>
<protein>
    <recommendedName>
        <fullName evidence="2">Myb/SANT-like DNA-binding domain-containing protein</fullName>
    </recommendedName>
</protein>
<sequence>MEGDEAIVNNTRTAGGKLRWTKQMEVLLIDIWQENIEELRGARKNVHIYMEMAQTLMEAGFDVSYKDVRTKIENLTKMYRQEKNIMGPSGGAPSSWQHYELVHSFLGAYRIHNMEQNTLENENTREYFVELLDPDDREASTCSGSQRSGSTAPPAKRAKVDHKSELVEIARERLEEQREQTEILSRMADSQAKFQSDLLELLRKSTSS</sequence>
<dbReference type="GeneID" id="139354214"/>
<evidence type="ECO:0000313" key="3">
    <source>
        <dbReference type="Proteomes" id="UP001652628"/>
    </source>
</evidence>
<keyword evidence="3" id="KW-1185">Reference proteome</keyword>
<dbReference type="InterPro" id="IPR026095">
    <property type="entry name" value="Myb/SANT-like_DNA-bd_dom_prot"/>
</dbReference>
<dbReference type="Gene3D" id="1.10.10.60">
    <property type="entry name" value="Homeodomain-like"/>
    <property type="match status" value="1"/>
</dbReference>
<dbReference type="Pfam" id="PF13837">
    <property type="entry name" value="Myb_DNA-bind_4"/>
    <property type="match status" value="1"/>
</dbReference>
<dbReference type="PANTHER" id="PTHR22666">
    <property type="entry name" value="MYB_SANT-LIKE DNA-BINDING DOMAIN-CONTAINING PROTEIN 1"/>
    <property type="match status" value="1"/>
</dbReference>
<accession>A0ABM4TX66</accession>
<reference evidence="4" key="2">
    <citation type="submission" date="2025-08" db="UniProtKB">
        <authorList>
            <consortium name="RefSeq"/>
        </authorList>
    </citation>
    <scope>IDENTIFICATION</scope>
</reference>
<dbReference type="PANTHER" id="PTHR22666:SF3">
    <property type="entry name" value="MYB_SANT-LIKE DNA-BINDING DOMAIN-CONTAINING PROTEIN 1"/>
    <property type="match status" value="1"/>
</dbReference>
<reference evidence="3" key="1">
    <citation type="submission" date="2025-05" db="UniProtKB">
        <authorList>
            <consortium name="RefSeq"/>
        </authorList>
    </citation>
    <scope>NUCLEOTIDE SEQUENCE [LARGE SCALE GENOMIC DNA]</scope>
</reference>
<evidence type="ECO:0000259" key="2">
    <source>
        <dbReference type="Pfam" id="PF13837"/>
    </source>
</evidence>
<feature type="domain" description="Myb/SANT-like DNA-binding" evidence="2">
    <location>
        <begin position="19"/>
        <end position="104"/>
    </location>
</feature>
<name>A0ABM4TX66_DROSZ</name>